<dbReference type="Proteomes" id="UP000007123">
    <property type="component" value="Unassembled WGS sequence"/>
</dbReference>
<evidence type="ECO:0000313" key="5">
    <source>
        <dbReference type="Proteomes" id="UP000007123"/>
    </source>
</evidence>
<dbReference type="PIRSF" id="PIRSF002825">
    <property type="entry name" value="CfbpA"/>
    <property type="match status" value="1"/>
</dbReference>
<feature type="signal peptide" evidence="3">
    <location>
        <begin position="1"/>
        <end position="22"/>
    </location>
</feature>
<dbReference type="AlphaFoldDB" id="K2QC40"/>
<dbReference type="GO" id="GO:0030975">
    <property type="term" value="F:thiamine binding"/>
    <property type="evidence" value="ECO:0007669"/>
    <property type="project" value="TreeGrafter"/>
</dbReference>
<evidence type="ECO:0000256" key="1">
    <source>
        <dbReference type="ARBA" id="ARBA00022729"/>
    </source>
</evidence>
<dbReference type="PROSITE" id="PS51318">
    <property type="entry name" value="TAT"/>
    <property type="match status" value="1"/>
</dbReference>
<dbReference type="RefSeq" id="WP_006724581.1">
    <property type="nucleotide sequence ID" value="NZ_ALJF01000002.1"/>
</dbReference>
<sequence length="333" mass="34955">MTFSITRRQTLAGLAATTSLLAAPGLLRAQNKTVSVYTAFAEAVNALAPGFTAATGFAVETVAAGSGELIARVKAEAARPLGDCVISIGGEGIDASPDIFQAYTPKGSEAVRTDIKLSDLWAPFSVTVPAVLAVNTTLVSESDAPTSWAELADPKWKDKIAFAGADKSGSALIQMLQIIHTAETDEAGWALFETMFPNFIVTGSSSAVPRGVAGGEYAIGLVLEDGAQRFIEGGAPVRIVYPKEGVTLSSDAMALIKNGPNPEGAQAFLDYITSPEGQSVIVGEFGRRPIRDDVGAPKNVPVAAELPVNNPDPAWVRMATPKYKDMYLELARR</sequence>
<keyword evidence="2" id="KW-0574">Periplasm</keyword>
<dbReference type="Gene3D" id="3.40.190.10">
    <property type="entry name" value="Periplasmic binding protein-like II"/>
    <property type="match status" value="2"/>
</dbReference>
<dbReference type="GO" id="GO:0030976">
    <property type="term" value="F:thiamine pyrophosphate binding"/>
    <property type="evidence" value="ECO:0007669"/>
    <property type="project" value="TreeGrafter"/>
</dbReference>
<dbReference type="GO" id="GO:0015888">
    <property type="term" value="P:thiamine transport"/>
    <property type="evidence" value="ECO:0007669"/>
    <property type="project" value="TreeGrafter"/>
</dbReference>
<reference evidence="4 5" key="1">
    <citation type="journal article" date="2012" name="J. Bacteriol.">
        <title>Draft Genome Sequence of Agrobacterium albertimagni Strain AOL15.</title>
        <authorList>
            <person name="Trimble W.L."/>
            <person name="Phung le T."/>
            <person name="Meyer F."/>
            <person name="Gilbert J.A."/>
            <person name="Silver S."/>
        </authorList>
    </citation>
    <scope>NUCLEOTIDE SEQUENCE [LARGE SCALE GENOMIC DNA]</scope>
    <source>
        <strain evidence="4 5">AOL15</strain>
    </source>
</reference>
<dbReference type="Pfam" id="PF13416">
    <property type="entry name" value="SBP_bac_8"/>
    <property type="match status" value="1"/>
</dbReference>
<dbReference type="SUPFAM" id="SSF53850">
    <property type="entry name" value="Periplasmic binding protein-like II"/>
    <property type="match status" value="1"/>
</dbReference>
<proteinExistence type="predicted"/>
<feature type="chain" id="PRO_5003863571" evidence="3">
    <location>
        <begin position="23"/>
        <end position="333"/>
    </location>
</feature>
<dbReference type="PATRIC" id="fig|1156935.5.peg.593"/>
<dbReference type="InterPro" id="IPR026045">
    <property type="entry name" value="Ferric-bd"/>
</dbReference>
<dbReference type="PANTHER" id="PTHR30006">
    <property type="entry name" value="THIAMINE-BINDING PERIPLASMIC PROTEIN-RELATED"/>
    <property type="match status" value="1"/>
</dbReference>
<dbReference type="InterPro" id="IPR006059">
    <property type="entry name" value="SBP"/>
</dbReference>
<protein>
    <submittedName>
        <fullName evidence="4">Iron ABC transporter substrate-binding protein</fullName>
    </submittedName>
</protein>
<dbReference type="EMBL" id="ALJF01000002">
    <property type="protein sequence ID" value="EKF61489.1"/>
    <property type="molecule type" value="Genomic_DNA"/>
</dbReference>
<name>K2QC40_9HYPH</name>
<dbReference type="GO" id="GO:0030288">
    <property type="term" value="C:outer membrane-bounded periplasmic space"/>
    <property type="evidence" value="ECO:0007669"/>
    <property type="project" value="TreeGrafter"/>
</dbReference>
<evidence type="ECO:0000256" key="2">
    <source>
        <dbReference type="ARBA" id="ARBA00022764"/>
    </source>
</evidence>
<dbReference type="OrthoDB" id="9766989at2"/>
<keyword evidence="5" id="KW-1185">Reference proteome</keyword>
<dbReference type="PANTHER" id="PTHR30006:SF2">
    <property type="entry name" value="ABC TRANSPORTER SUBSTRATE-BINDING PROTEIN"/>
    <property type="match status" value="1"/>
</dbReference>
<keyword evidence="1 3" id="KW-0732">Signal</keyword>
<evidence type="ECO:0000313" key="4">
    <source>
        <dbReference type="EMBL" id="EKF61489.1"/>
    </source>
</evidence>
<gene>
    <name evidence="4" type="ORF">QWE_02930</name>
</gene>
<organism evidence="4 5">
    <name type="scientific">Agrobacterium albertimagni AOL15</name>
    <dbReference type="NCBI Taxonomy" id="1156935"/>
    <lineage>
        <taxon>Bacteria</taxon>
        <taxon>Pseudomonadati</taxon>
        <taxon>Pseudomonadota</taxon>
        <taxon>Alphaproteobacteria</taxon>
        <taxon>Hyphomicrobiales</taxon>
        <taxon>Rhizobiaceae</taxon>
        <taxon>Rhizobium/Agrobacterium group</taxon>
        <taxon>Agrobacterium</taxon>
    </lineage>
</organism>
<comment type="caution">
    <text evidence="4">The sequence shown here is derived from an EMBL/GenBank/DDBJ whole genome shotgun (WGS) entry which is preliminary data.</text>
</comment>
<evidence type="ECO:0000256" key="3">
    <source>
        <dbReference type="SAM" id="SignalP"/>
    </source>
</evidence>
<accession>K2QC40</accession>
<dbReference type="InterPro" id="IPR006311">
    <property type="entry name" value="TAT_signal"/>
</dbReference>
<dbReference type="STRING" id="1156935.QWE_02930"/>
<dbReference type="eggNOG" id="COG1840">
    <property type="taxonomic scope" value="Bacteria"/>
</dbReference>